<reference evidence="10" key="1">
    <citation type="submission" date="2021-01" db="EMBL/GenBank/DDBJ databases">
        <title>Modified the classification status of verrucomicrobia.</title>
        <authorList>
            <person name="Feng X."/>
        </authorList>
    </citation>
    <scope>NUCLEOTIDE SEQUENCE</scope>
    <source>
        <strain evidence="10">KCTC 22041</strain>
    </source>
</reference>
<dbReference type="EMBL" id="JAENIJ010000022">
    <property type="protein sequence ID" value="MBK1883471.1"/>
    <property type="molecule type" value="Genomic_DNA"/>
</dbReference>
<dbReference type="GO" id="GO:0008360">
    <property type="term" value="P:regulation of cell shape"/>
    <property type="evidence" value="ECO:0007669"/>
    <property type="project" value="UniProtKB-UniRule"/>
</dbReference>
<evidence type="ECO:0000256" key="6">
    <source>
        <dbReference type="ARBA" id="ARBA00023316"/>
    </source>
</evidence>
<evidence type="ECO:0000256" key="4">
    <source>
        <dbReference type="ARBA" id="ARBA00022960"/>
    </source>
</evidence>
<dbReference type="SUPFAM" id="SSF141523">
    <property type="entry name" value="L,D-transpeptidase catalytic domain-like"/>
    <property type="match status" value="1"/>
</dbReference>
<comment type="caution">
    <text evidence="10">The sequence shown here is derived from an EMBL/GenBank/DDBJ whole genome shotgun (WGS) entry which is preliminary data.</text>
</comment>
<dbReference type="PANTHER" id="PTHR30582">
    <property type="entry name" value="L,D-TRANSPEPTIDASE"/>
    <property type="match status" value="1"/>
</dbReference>
<sequence>MFMKFISPLAPIIALSAPGLLLTSCFSNPGSDYLAGIGGPVQRQTSGEYHKPPAIPDDVSYWDGDGVQGSPLVKINRAQQKAFFYKGGVLVGVSRISSGDEDHGTPPGTYKITEKDKDHGSSVYGVFKDAAGHTIDDDVDIRVKPVPPGAHFVKAPMPNFMRFNGGVGMHTGYLPGYAASHGCVRMPNHMAEKFFENTQVGTPVIVE</sequence>
<dbReference type="InterPro" id="IPR050979">
    <property type="entry name" value="LD-transpeptidase"/>
</dbReference>
<evidence type="ECO:0000256" key="8">
    <source>
        <dbReference type="SAM" id="SignalP"/>
    </source>
</evidence>
<protein>
    <submittedName>
        <fullName evidence="10">L,D-transpeptidase family protein</fullName>
    </submittedName>
</protein>
<evidence type="ECO:0000256" key="1">
    <source>
        <dbReference type="ARBA" id="ARBA00004752"/>
    </source>
</evidence>
<evidence type="ECO:0000313" key="10">
    <source>
        <dbReference type="EMBL" id="MBK1883471.1"/>
    </source>
</evidence>
<dbReference type="PANTHER" id="PTHR30582:SF2">
    <property type="entry name" value="L,D-TRANSPEPTIDASE YCIB-RELATED"/>
    <property type="match status" value="1"/>
</dbReference>
<feature type="active site" description="Nucleophile" evidence="7">
    <location>
        <position position="183"/>
    </location>
</feature>
<dbReference type="PROSITE" id="PS52029">
    <property type="entry name" value="LD_TPASE"/>
    <property type="match status" value="1"/>
</dbReference>
<dbReference type="Pfam" id="PF03734">
    <property type="entry name" value="YkuD"/>
    <property type="match status" value="1"/>
</dbReference>
<dbReference type="GO" id="GO:0071972">
    <property type="term" value="F:peptidoglycan L,D-transpeptidase activity"/>
    <property type="evidence" value="ECO:0007669"/>
    <property type="project" value="TreeGrafter"/>
</dbReference>
<evidence type="ECO:0000256" key="5">
    <source>
        <dbReference type="ARBA" id="ARBA00022984"/>
    </source>
</evidence>
<evidence type="ECO:0000256" key="3">
    <source>
        <dbReference type="ARBA" id="ARBA00022679"/>
    </source>
</evidence>
<comment type="pathway">
    <text evidence="1 7">Cell wall biogenesis; peptidoglycan biosynthesis.</text>
</comment>
<dbReference type="CDD" id="cd16913">
    <property type="entry name" value="YkuD_like"/>
    <property type="match status" value="1"/>
</dbReference>
<dbReference type="InterPro" id="IPR005490">
    <property type="entry name" value="LD_TPept_cat_dom"/>
</dbReference>
<keyword evidence="4 7" id="KW-0133">Cell shape</keyword>
<organism evidence="10 11">
    <name type="scientific">Luteolibacter pohnpeiensis</name>
    <dbReference type="NCBI Taxonomy" id="454153"/>
    <lineage>
        <taxon>Bacteria</taxon>
        <taxon>Pseudomonadati</taxon>
        <taxon>Verrucomicrobiota</taxon>
        <taxon>Verrucomicrobiia</taxon>
        <taxon>Verrucomicrobiales</taxon>
        <taxon>Verrucomicrobiaceae</taxon>
        <taxon>Luteolibacter</taxon>
    </lineage>
</organism>
<accession>A0A934S9Q6</accession>
<dbReference type="InterPro" id="IPR038063">
    <property type="entry name" value="Transpep_catalytic_dom"/>
</dbReference>
<evidence type="ECO:0000256" key="2">
    <source>
        <dbReference type="ARBA" id="ARBA00005992"/>
    </source>
</evidence>
<evidence type="ECO:0000313" key="11">
    <source>
        <dbReference type="Proteomes" id="UP000603141"/>
    </source>
</evidence>
<keyword evidence="6 7" id="KW-0961">Cell wall biogenesis/degradation</keyword>
<keyword evidence="3" id="KW-0808">Transferase</keyword>
<gene>
    <name evidence="10" type="ORF">JIN85_13675</name>
</gene>
<dbReference type="PROSITE" id="PS51257">
    <property type="entry name" value="PROKAR_LIPOPROTEIN"/>
    <property type="match status" value="1"/>
</dbReference>
<proteinExistence type="inferred from homology"/>
<evidence type="ECO:0000256" key="7">
    <source>
        <dbReference type="PROSITE-ProRule" id="PRU01373"/>
    </source>
</evidence>
<name>A0A934S9Q6_9BACT</name>
<keyword evidence="11" id="KW-1185">Reference proteome</keyword>
<comment type="similarity">
    <text evidence="2">Belongs to the YkuD family.</text>
</comment>
<feature type="signal peptide" evidence="8">
    <location>
        <begin position="1"/>
        <end position="16"/>
    </location>
</feature>
<dbReference type="Proteomes" id="UP000603141">
    <property type="component" value="Unassembled WGS sequence"/>
</dbReference>
<dbReference type="AlphaFoldDB" id="A0A934S9Q6"/>
<evidence type="ECO:0000259" key="9">
    <source>
        <dbReference type="PROSITE" id="PS52029"/>
    </source>
</evidence>
<keyword evidence="8" id="KW-0732">Signal</keyword>
<feature type="active site" description="Proton donor/acceptor" evidence="7">
    <location>
        <position position="170"/>
    </location>
</feature>
<dbReference type="GO" id="GO:0005576">
    <property type="term" value="C:extracellular region"/>
    <property type="evidence" value="ECO:0007669"/>
    <property type="project" value="TreeGrafter"/>
</dbReference>
<dbReference type="Gene3D" id="2.40.440.10">
    <property type="entry name" value="L,D-transpeptidase catalytic domain-like"/>
    <property type="match status" value="1"/>
</dbReference>
<keyword evidence="5 7" id="KW-0573">Peptidoglycan synthesis</keyword>
<dbReference type="GO" id="GO:0016740">
    <property type="term" value="F:transferase activity"/>
    <property type="evidence" value="ECO:0007669"/>
    <property type="project" value="UniProtKB-KW"/>
</dbReference>
<dbReference type="GO" id="GO:0071555">
    <property type="term" value="P:cell wall organization"/>
    <property type="evidence" value="ECO:0007669"/>
    <property type="project" value="UniProtKB-UniRule"/>
</dbReference>
<feature type="chain" id="PRO_5038085878" evidence="8">
    <location>
        <begin position="17"/>
        <end position="207"/>
    </location>
</feature>
<dbReference type="GO" id="GO:0018104">
    <property type="term" value="P:peptidoglycan-protein cross-linking"/>
    <property type="evidence" value="ECO:0007669"/>
    <property type="project" value="TreeGrafter"/>
</dbReference>
<feature type="domain" description="L,D-TPase catalytic" evidence="9">
    <location>
        <begin position="71"/>
        <end position="207"/>
    </location>
</feature>